<dbReference type="RefSeq" id="WP_196104885.1">
    <property type="nucleotide sequence ID" value="NZ_CP064942.1"/>
</dbReference>
<dbReference type="AlphaFoldDB" id="A0A7S9QDT5"/>
<feature type="signal peptide" evidence="3">
    <location>
        <begin position="1"/>
        <end position="21"/>
    </location>
</feature>
<dbReference type="InterPro" id="IPR030678">
    <property type="entry name" value="Peptide/Ni-bd"/>
</dbReference>
<reference evidence="5 6" key="1">
    <citation type="submission" date="2020-11" db="EMBL/GenBank/DDBJ databases">
        <title>Description of Pontivivens ytuae sp. nov. isolated from deep sea sediment of Mariana Trench.</title>
        <authorList>
            <person name="Wang Z."/>
            <person name="Sun Q.-L."/>
            <person name="Xu X.-D."/>
            <person name="Tang Y.-Z."/>
            <person name="Zhang J."/>
        </authorList>
    </citation>
    <scope>NUCLEOTIDE SEQUENCE [LARGE SCALE GENOMIC DNA]</scope>
    <source>
        <strain evidence="5 6">MT2928</strain>
    </source>
</reference>
<gene>
    <name evidence="5" type="ORF">I0K15_07800</name>
</gene>
<dbReference type="GO" id="GO:0030288">
    <property type="term" value="C:outer membrane-bounded periplasmic space"/>
    <property type="evidence" value="ECO:0007669"/>
    <property type="project" value="UniProtKB-ARBA"/>
</dbReference>
<dbReference type="SUPFAM" id="SSF53850">
    <property type="entry name" value="Periplasmic binding protein-like II"/>
    <property type="match status" value="1"/>
</dbReference>
<evidence type="ECO:0000256" key="3">
    <source>
        <dbReference type="SAM" id="SignalP"/>
    </source>
</evidence>
<comment type="similarity">
    <text evidence="2">Belongs to the bacterial solute-binding protein 5 family.</text>
</comment>
<accession>A0A7S9QDT5</accession>
<keyword evidence="3" id="KW-0732">Signal</keyword>
<dbReference type="GO" id="GO:0043190">
    <property type="term" value="C:ATP-binding cassette (ABC) transporter complex"/>
    <property type="evidence" value="ECO:0007669"/>
    <property type="project" value="InterPro"/>
</dbReference>
<dbReference type="KEGG" id="poz:I0K15_07800"/>
<feature type="chain" id="PRO_5032543676" evidence="3">
    <location>
        <begin position="22"/>
        <end position="506"/>
    </location>
</feature>
<dbReference type="EMBL" id="CP064942">
    <property type="protein sequence ID" value="QPH55623.1"/>
    <property type="molecule type" value="Genomic_DNA"/>
</dbReference>
<organism evidence="5 6">
    <name type="scientific">Pontivivens ytuae</name>
    <dbReference type="NCBI Taxonomy" id="2789856"/>
    <lineage>
        <taxon>Bacteria</taxon>
        <taxon>Pseudomonadati</taxon>
        <taxon>Pseudomonadota</taxon>
        <taxon>Alphaproteobacteria</taxon>
        <taxon>Rhodobacterales</taxon>
        <taxon>Paracoccaceae</taxon>
        <taxon>Pontivivens</taxon>
    </lineage>
</organism>
<keyword evidence="6" id="KW-1185">Reference proteome</keyword>
<dbReference type="InterPro" id="IPR000914">
    <property type="entry name" value="SBP_5_dom"/>
</dbReference>
<dbReference type="GO" id="GO:0015833">
    <property type="term" value="P:peptide transport"/>
    <property type="evidence" value="ECO:0007669"/>
    <property type="project" value="TreeGrafter"/>
</dbReference>
<dbReference type="Gene3D" id="3.10.105.10">
    <property type="entry name" value="Dipeptide-binding Protein, Domain 3"/>
    <property type="match status" value="1"/>
</dbReference>
<dbReference type="PANTHER" id="PTHR30290:SF65">
    <property type="entry name" value="MONOACYL PHOSPHATIDYLINOSITOL TETRAMANNOSIDE-BINDING PROTEIN LPQW-RELATED"/>
    <property type="match status" value="1"/>
</dbReference>
<evidence type="ECO:0000256" key="2">
    <source>
        <dbReference type="ARBA" id="ARBA00005695"/>
    </source>
</evidence>
<dbReference type="PANTHER" id="PTHR30290">
    <property type="entry name" value="PERIPLASMIC BINDING COMPONENT OF ABC TRANSPORTER"/>
    <property type="match status" value="1"/>
</dbReference>
<comment type="subcellular location">
    <subcellularLocation>
        <location evidence="1">Periplasm</location>
    </subcellularLocation>
</comment>
<feature type="domain" description="Solute-binding protein family 5" evidence="4">
    <location>
        <begin position="62"/>
        <end position="424"/>
    </location>
</feature>
<proteinExistence type="inferred from homology"/>
<dbReference type="Proteomes" id="UP000594800">
    <property type="component" value="Chromosome"/>
</dbReference>
<protein>
    <submittedName>
        <fullName evidence="5">ABC transporter substrate-binding protein</fullName>
    </submittedName>
</protein>
<dbReference type="GO" id="GO:1904680">
    <property type="term" value="F:peptide transmembrane transporter activity"/>
    <property type="evidence" value="ECO:0007669"/>
    <property type="project" value="TreeGrafter"/>
</dbReference>
<name>A0A7S9QDT5_9RHOB</name>
<evidence type="ECO:0000313" key="6">
    <source>
        <dbReference type="Proteomes" id="UP000594800"/>
    </source>
</evidence>
<evidence type="ECO:0000256" key="1">
    <source>
        <dbReference type="ARBA" id="ARBA00004418"/>
    </source>
</evidence>
<sequence>MILKPILLGGAIALTALPAAADDIINMATSFQIRSMDPVEQGFWMQEFGQGELLMQFQPDGTITPWLAESLERTDDTTWVITIRDGVTFQNGSAMDVPAVLEAIAYHRERNSGTQAVLPAEATFTQTGEREITVETGVPVPELPSILAHESRLMIIDVDPVLEAGEDFEALEGAGIHTGPYRLVDLDDQRMIAERYDGYWRGMPAMEGVELRFVSDANARILAVQNGEVDIALYPPISAAPVFAATPNVNLALGAPSTGGFLSVMDVTNGAFEEVAVRRAVMLAVNYEELANDVFHGAKIPATGLYNPRFPFAVENYRHDPEEANAILDAAGWVRDGDTRTRDGETLSVTLMIYPQQPDLVPLSNAMQSYLREIGIASEIMSVDNVNEAAMNDLVAWDLAMVATGTATVGSVSGFLNRYVACEGDRNYGGYCNDRVQELIETLDVTVNEESRYEMLREIQAILVEDDPYVFNATILIERALVSDAWSDYVPAVAWNHIKWDTAPNP</sequence>
<dbReference type="Pfam" id="PF00496">
    <property type="entry name" value="SBP_bac_5"/>
    <property type="match status" value="1"/>
</dbReference>
<evidence type="ECO:0000313" key="5">
    <source>
        <dbReference type="EMBL" id="QPH55623.1"/>
    </source>
</evidence>
<evidence type="ECO:0000259" key="4">
    <source>
        <dbReference type="Pfam" id="PF00496"/>
    </source>
</evidence>
<dbReference type="InterPro" id="IPR039424">
    <property type="entry name" value="SBP_5"/>
</dbReference>
<dbReference type="Gene3D" id="3.40.190.10">
    <property type="entry name" value="Periplasmic binding protein-like II"/>
    <property type="match status" value="1"/>
</dbReference>
<dbReference type="PIRSF" id="PIRSF002741">
    <property type="entry name" value="MppA"/>
    <property type="match status" value="1"/>
</dbReference>